<evidence type="ECO:0000313" key="2">
    <source>
        <dbReference type="Proteomes" id="UP000078582"/>
    </source>
</evidence>
<dbReference type="SUPFAM" id="SSF47413">
    <property type="entry name" value="lambda repressor-like DNA-binding domains"/>
    <property type="match status" value="1"/>
</dbReference>
<dbReference type="GO" id="GO:0003677">
    <property type="term" value="F:DNA binding"/>
    <property type="evidence" value="ECO:0007669"/>
    <property type="project" value="InterPro"/>
</dbReference>
<dbReference type="InterPro" id="IPR010057">
    <property type="entry name" value="Transcription_activator_Rgg_C"/>
</dbReference>
<proteinExistence type="predicted"/>
<dbReference type="STRING" id="375175.AYR53_08950"/>
<dbReference type="Pfam" id="PF21259">
    <property type="entry name" value="Rgg_C"/>
    <property type="match status" value="1"/>
</dbReference>
<name>A0A192H239_9LACO</name>
<dbReference type="InterPro" id="IPR010982">
    <property type="entry name" value="Lambda_DNA-bd_dom_sf"/>
</dbReference>
<evidence type="ECO:0000313" key="1">
    <source>
        <dbReference type="EMBL" id="ANK62874.1"/>
    </source>
</evidence>
<dbReference type="Gene3D" id="1.10.260.40">
    <property type="entry name" value="lambda repressor-like DNA-binding domains"/>
    <property type="match status" value="1"/>
</dbReference>
<dbReference type="GeneID" id="42983234"/>
<dbReference type="NCBIfam" id="TIGR01716">
    <property type="entry name" value="RGG_Cterm"/>
    <property type="match status" value="1"/>
</dbReference>
<dbReference type="AlphaFoldDB" id="A0A192H239"/>
<dbReference type="EMBL" id="CP014873">
    <property type="protein sequence ID" value="ANK62874.1"/>
    <property type="molecule type" value="Genomic_DNA"/>
</dbReference>
<dbReference type="SMART" id="SM00530">
    <property type="entry name" value="HTH_XRE"/>
    <property type="match status" value="1"/>
</dbReference>
<gene>
    <name evidence="1" type="ORF">AYR53_08950</name>
</gene>
<reference evidence="1 2" key="1">
    <citation type="submission" date="2016-03" db="EMBL/GenBank/DDBJ databases">
        <title>Pediococcus and Lactobacillus from brewery environment - whole genome sequencing and assembly.</title>
        <authorList>
            <person name="Behr J."/>
            <person name="Geissler A.J."/>
            <person name="Vogel R.F."/>
        </authorList>
    </citation>
    <scope>NUCLEOTIDE SEQUENCE [LARGE SCALE GENOMIC DNA]</scope>
    <source>
        <strain evidence="1 2">TMW 1.1989</strain>
    </source>
</reference>
<dbReference type="InterPro" id="IPR053163">
    <property type="entry name" value="HTH-type_regulator_Rgg"/>
</dbReference>
<dbReference type="PROSITE" id="PS50943">
    <property type="entry name" value="HTH_CROC1"/>
    <property type="match status" value="1"/>
</dbReference>
<accession>A0A192H239</accession>
<keyword evidence="2" id="KW-1185">Reference proteome</keyword>
<dbReference type="InterPro" id="IPR001387">
    <property type="entry name" value="Cro/C1-type_HTH"/>
</dbReference>
<dbReference type="Pfam" id="PF01381">
    <property type="entry name" value="HTH_3"/>
    <property type="match status" value="1"/>
</dbReference>
<dbReference type="RefSeq" id="WP_158234248.1">
    <property type="nucleotide sequence ID" value="NZ_CP014873.1"/>
</dbReference>
<dbReference type="PANTHER" id="PTHR37038">
    <property type="entry name" value="TRANSCRIPTIONAL REGULATOR-RELATED"/>
    <property type="match status" value="1"/>
</dbReference>
<dbReference type="PANTHER" id="PTHR37038:SF12">
    <property type="entry name" value="TRANSCRIPTIONAL REGULATOR"/>
    <property type="match status" value="1"/>
</dbReference>
<organism evidence="1 2">
    <name type="scientific">Loigolactobacillus backii</name>
    <dbReference type="NCBI Taxonomy" id="375175"/>
    <lineage>
        <taxon>Bacteria</taxon>
        <taxon>Bacillati</taxon>
        <taxon>Bacillota</taxon>
        <taxon>Bacilli</taxon>
        <taxon>Lactobacillales</taxon>
        <taxon>Lactobacillaceae</taxon>
        <taxon>Loigolactobacillus</taxon>
    </lineage>
</organism>
<dbReference type="Proteomes" id="UP000078582">
    <property type="component" value="Chromosome"/>
</dbReference>
<protein>
    <submittedName>
        <fullName evidence="1">Uncharacterized protein</fullName>
    </submittedName>
</protein>
<dbReference type="CDD" id="cd00093">
    <property type="entry name" value="HTH_XRE"/>
    <property type="match status" value="1"/>
</dbReference>
<sequence length="286" mass="34210">MITTFGTTYKRLREAKNITMQKAANQIVSKSFLSRFERNLTNISFAKLYALLLNINVSVAEFIFIDNVYHHRHQAFYFDDTKDYLDQITKLTHQQLINDYFKKWQENQSTYNYFNYLKQKHLTRTEHLTPTEIHEVSNFLFNIETWTHYEIRLYMSTMDVFPAPTVYALTKQLLHNGEITLNVDWNHQADFTYILLKSALLASYQHDLEDAVYFSDQVAQTIDNEQYLYEKTELHFIHGLIYLQKNKTALGNQTINEVFSIFKQLDSPNLLRLYQQRLKKFQAWQH</sequence>